<protein>
    <submittedName>
        <fullName evidence="1">Uncharacterized protein</fullName>
    </submittedName>
</protein>
<reference evidence="1" key="1">
    <citation type="submission" date="2014-11" db="EMBL/GenBank/DDBJ databases">
        <authorList>
            <person name="Amaro Gonzalez C."/>
        </authorList>
    </citation>
    <scope>NUCLEOTIDE SEQUENCE</scope>
</reference>
<sequence>MEPASFSHAAILFAEISSFFSTWL</sequence>
<proteinExistence type="predicted"/>
<organism evidence="1">
    <name type="scientific">Anguilla anguilla</name>
    <name type="common">European freshwater eel</name>
    <name type="synonym">Muraena anguilla</name>
    <dbReference type="NCBI Taxonomy" id="7936"/>
    <lineage>
        <taxon>Eukaryota</taxon>
        <taxon>Metazoa</taxon>
        <taxon>Chordata</taxon>
        <taxon>Craniata</taxon>
        <taxon>Vertebrata</taxon>
        <taxon>Euteleostomi</taxon>
        <taxon>Actinopterygii</taxon>
        <taxon>Neopterygii</taxon>
        <taxon>Teleostei</taxon>
        <taxon>Anguilliformes</taxon>
        <taxon>Anguillidae</taxon>
        <taxon>Anguilla</taxon>
    </lineage>
</organism>
<name>A0A0E9QX40_ANGAN</name>
<reference evidence="1" key="2">
    <citation type="journal article" date="2015" name="Fish Shellfish Immunol.">
        <title>Early steps in the European eel (Anguilla anguilla)-Vibrio vulnificus interaction in the gills: Role of the RtxA13 toxin.</title>
        <authorList>
            <person name="Callol A."/>
            <person name="Pajuelo D."/>
            <person name="Ebbesson L."/>
            <person name="Teles M."/>
            <person name="MacKenzie S."/>
            <person name="Amaro C."/>
        </authorList>
    </citation>
    <scope>NUCLEOTIDE SEQUENCE</scope>
</reference>
<accession>A0A0E9QX40</accession>
<dbReference type="EMBL" id="GBXM01087061">
    <property type="protein sequence ID" value="JAH21516.1"/>
    <property type="molecule type" value="Transcribed_RNA"/>
</dbReference>
<evidence type="ECO:0000313" key="1">
    <source>
        <dbReference type="EMBL" id="JAH21516.1"/>
    </source>
</evidence>
<dbReference type="AlphaFoldDB" id="A0A0E9QX40"/>